<evidence type="ECO:0000256" key="5">
    <source>
        <dbReference type="ARBA" id="ARBA00023002"/>
    </source>
</evidence>
<evidence type="ECO:0000256" key="9">
    <source>
        <dbReference type="RuleBase" id="RU910714"/>
    </source>
</evidence>
<dbReference type="GO" id="GO:0005739">
    <property type="term" value="C:mitochondrion"/>
    <property type="evidence" value="ECO:0007669"/>
    <property type="project" value="TreeGrafter"/>
</dbReference>
<evidence type="ECO:0000256" key="6">
    <source>
        <dbReference type="ARBA" id="ARBA00023027"/>
    </source>
</evidence>
<dbReference type="Gene3D" id="3.40.50.720">
    <property type="entry name" value="NAD(P)-binding Rossmann-like Domain"/>
    <property type="match status" value="1"/>
</dbReference>
<dbReference type="EMBL" id="GECZ01001847">
    <property type="protein sequence ID" value="JAS67922.1"/>
    <property type="molecule type" value="Transcribed_RNA"/>
</dbReference>
<dbReference type="SUPFAM" id="SSF48179">
    <property type="entry name" value="6-phosphogluconate dehydrogenase C-terminal domain-like"/>
    <property type="match status" value="1"/>
</dbReference>
<evidence type="ECO:0000256" key="1">
    <source>
        <dbReference type="ARBA" id="ARBA00005109"/>
    </source>
</evidence>
<dbReference type="InterPro" id="IPR029154">
    <property type="entry name" value="HIBADH-like_NADP-bd"/>
</dbReference>
<comment type="catalytic activity">
    <reaction evidence="7 9">
        <text>3-hydroxy-2-methylpropanoate + NAD(+) = 2-methyl-3-oxopropanoate + NADH + H(+)</text>
        <dbReference type="Rhea" id="RHEA:17681"/>
        <dbReference type="ChEBI" id="CHEBI:11805"/>
        <dbReference type="ChEBI" id="CHEBI:15378"/>
        <dbReference type="ChEBI" id="CHEBI:57540"/>
        <dbReference type="ChEBI" id="CHEBI:57700"/>
        <dbReference type="ChEBI" id="CHEBI:57945"/>
        <dbReference type="EC" id="1.1.1.31"/>
    </reaction>
</comment>
<dbReference type="SUPFAM" id="SSF51735">
    <property type="entry name" value="NAD(P)-binding Rossmann-fold domains"/>
    <property type="match status" value="1"/>
</dbReference>
<comment type="similarity">
    <text evidence="2">Belongs to the HIBADH-related family. 3-hydroxyisobutyrate dehydrogenase subfamily.</text>
</comment>
<dbReference type="FunFam" id="1.10.1040.10:FF:000006">
    <property type="entry name" value="3-hydroxyisobutyrate dehydrogenase"/>
    <property type="match status" value="1"/>
</dbReference>
<evidence type="ECO:0000259" key="11">
    <source>
        <dbReference type="Pfam" id="PF14833"/>
    </source>
</evidence>
<feature type="active site" evidence="8">
    <location>
        <position position="206"/>
    </location>
</feature>
<reference evidence="12" key="1">
    <citation type="submission" date="2015-11" db="EMBL/GenBank/DDBJ databases">
        <title>De novo transcriptome assembly of four potential Pierce s Disease insect vectors from Arizona vineyards.</title>
        <authorList>
            <person name="Tassone E.E."/>
        </authorList>
    </citation>
    <scope>NUCLEOTIDE SEQUENCE</scope>
</reference>
<dbReference type="InterPro" id="IPR036291">
    <property type="entry name" value="NAD(P)-bd_dom_sf"/>
</dbReference>
<protein>
    <recommendedName>
        <fullName evidence="3 9">3-hydroxyisobutyrate dehydrogenase</fullName>
        <shortName evidence="9">HIBADH</shortName>
        <ecNumber evidence="3 9">1.1.1.31</ecNumber>
    </recommendedName>
</protein>
<keyword evidence="4 9" id="KW-0101">Branched-chain amino acid catabolism</keyword>
<dbReference type="UniPathway" id="UPA00362"/>
<dbReference type="GO" id="GO:0008442">
    <property type="term" value="F:3-hydroxyisobutyrate dehydrogenase activity"/>
    <property type="evidence" value="ECO:0007669"/>
    <property type="project" value="UniProtKB-EC"/>
</dbReference>
<dbReference type="PANTHER" id="PTHR22981:SF7">
    <property type="entry name" value="3-HYDROXYISOBUTYRATE DEHYDROGENASE, MITOCHONDRIAL"/>
    <property type="match status" value="1"/>
</dbReference>
<dbReference type="InterPro" id="IPR013328">
    <property type="entry name" value="6PGD_dom2"/>
</dbReference>
<dbReference type="InterPro" id="IPR011548">
    <property type="entry name" value="HIBADH"/>
</dbReference>
<evidence type="ECO:0000256" key="4">
    <source>
        <dbReference type="ARBA" id="ARBA00022456"/>
    </source>
</evidence>
<feature type="domain" description="3-hydroxyisobutyrate dehydrogenase-like NAD-binding" evidence="11">
    <location>
        <begin position="200"/>
        <end position="326"/>
    </location>
</feature>
<organism evidence="12">
    <name type="scientific">Cuerna arida</name>
    <dbReference type="NCBI Taxonomy" id="1464854"/>
    <lineage>
        <taxon>Eukaryota</taxon>
        <taxon>Metazoa</taxon>
        <taxon>Ecdysozoa</taxon>
        <taxon>Arthropoda</taxon>
        <taxon>Hexapoda</taxon>
        <taxon>Insecta</taxon>
        <taxon>Pterygota</taxon>
        <taxon>Neoptera</taxon>
        <taxon>Paraneoptera</taxon>
        <taxon>Hemiptera</taxon>
        <taxon>Auchenorrhyncha</taxon>
        <taxon>Membracoidea</taxon>
        <taxon>Cicadellidae</taxon>
        <taxon>Cicadellinae</taxon>
        <taxon>Proconiini</taxon>
        <taxon>Cuerna</taxon>
    </lineage>
</organism>
<dbReference type="Gene3D" id="1.10.1040.10">
    <property type="entry name" value="N-(1-d-carboxylethyl)-l-norvaline Dehydrogenase, domain 2"/>
    <property type="match status" value="1"/>
</dbReference>
<accession>A0A1B6GZS7</accession>
<dbReference type="PANTHER" id="PTHR22981">
    <property type="entry name" value="3-HYDROXYISOBUTYRATE DEHYDROGENASE-RELATED"/>
    <property type="match status" value="1"/>
</dbReference>
<evidence type="ECO:0000256" key="3">
    <source>
        <dbReference type="ARBA" id="ARBA00012991"/>
    </source>
</evidence>
<gene>
    <name evidence="12" type="ORF">g.9512</name>
</gene>
<evidence type="ECO:0000256" key="8">
    <source>
        <dbReference type="PIRSR" id="PIRSR000103-1"/>
    </source>
</evidence>
<evidence type="ECO:0000313" key="12">
    <source>
        <dbReference type="EMBL" id="JAS67922.1"/>
    </source>
</evidence>
<keyword evidence="6 9" id="KW-0520">NAD</keyword>
<dbReference type="InterPro" id="IPR006115">
    <property type="entry name" value="6PGDH_NADP-bd"/>
</dbReference>
<feature type="domain" description="6-phosphogluconate dehydrogenase NADP-binding" evidence="10">
    <location>
        <begin position="39"/>
        <end position="197"/>
    </location>
</feature>
<sequence>QKMMLAQSTFCKIHVFKQFKKVVYLKLLRNCYGTHNISTIGFIGLGAMGSRMARNLLKQFKDVYVFDINSSATASLAKEGASVAKNLDEFSKMDCIISMLPANQHVLDVYQGPNGLISKVGAGTLLIDSSTVDPEVPQQLATIAQQRNITFMDAPVSGGIMAAAAAQLTFMVGGSAEGAARAEPVLQAMGKKIIHCGGSGSGQIAKICNNMLLGVTMVATAEAMNLGVRLGMDPKLLASVINCSSGRCWSSDTYNPVPGVIEGVPASNNYQGGFMSQLIVKDLSLAHAVAQRSGSPTPFGKQALDIYKMVCEQGKADMDFSVVYQFVKELQKK</sequence>
<evidence type="ECO:0000256" key="2">
    <source>
        <dbReference type="ARBA" id="ARBA00006013"/>
    </source>
</evidence>
<dbReference type="GO" id="GO:0050661">
    <property type="term" value="F:NADP binding"/>
    <property type="evidence" value="ECO:0007669"/>
    <property type="project" value="InterPro"/>
</dbReference>
<dbReference type="PIRSF" id="PIRSF000103">
    <property type="entry name" value="HIBADH"/>
    <property type="match status" value="1"/>
</dbReference>
<comment type="pathway">
    <text evidence="1 9">Amino-acid degradation; L-valine degradation.</text>
</comment>
<dbReference type="GO" id="GO:0051287">
    <property type="term" value="F:NAD binding"/>
    <property type="evidence" value="ECO:0007669"/>
    <property type="project" value="InterPro"/>
</dbReference>
<dbReference type="InterPro" id="IPR015815">
    <property type="entry name" value="HIBADH-related"/>
</dbReference>
<dbReference type="InterPro" id="IPR002204">
    <property type="entry name" value="3-OH-isobutyrate_DH-rel_CS"/>
</dbReference>
<dbReference type="EC" id="1.1.1.31" evidence="3 9"/>
<dbReference type="NCBIfam" id="TIGR01692">
    <property type="entry name" value="HIBADH"/>
    <property type="match status" value="1"/>
</dbReference>
<dbReference type="AlphaFoldDB" id="A0A1B6GZS7"/>
<name>A0A1B6GZS7_9HEMI</name>
<dbReference type="PROSITE" id="PS00895">
    <property type="entry name" value="3_HYDROXYISOBUT_DH"/>
    <property type="match status" value="1"/>
</dbReference>
<dbReference type="GO" id="GO:0006574">
    <property type="term" value="P:L-valine catabolic process"/>
    <property type="evidence" value="ECO:0007669"/>
    <property type="project" value="UniProtKB-UniPathway"/>
</dbReference>
<dbReference type="Pfam" id="PF03446">
    <property type="entry name" value="NAD_binding_2"/>
    <property type="match status" value="1"/>
</dbReference>
<evidence type="ECO:0000256" key="7">
    <source>
        <dbReference type="ARBA" id="ARBA00049197"/>
    </source>
</evidence>
<feature type="non-terminal residue" evidence="12">
    <location>
        <position position="1"/>
    </location>
</feature>
<proteinExistence type="inferred from homology"/>
<evidence type="ECO:0000259" key="10">
    <source>
        <dbReference type="Pfam" id="PF03446"/>
    </source>
</evidence>
<dbReference type="InterPro" id="IPR008927">
    <property type="entry name" value="6-PGluconate_DH-like_C_sf"/>
</dbReference>
<dbReference type="Pfam" id="PF14833">
    <property type="entry name" value="NAD_binding_11"/>
    <property type="match status" value="1"/>
</dbReference>
<keyword evidence="5 9" id="KW-0560">Oxidoreductase</keyword>